<reference evidence="2 3" key="1">
    <citation type="submission" date="2019-02" db="EMBL/GenBank/DDBJ databases">
        <authorList>
            <person name="Feng G."/>
        </authorList>
    </citation>
    <scope>NUCLEOTIDE SEQUENCE [LARGE SCALE GENOMIC DNA]</scope>
    <source>
        <strain evidence="2 3">CCTCC AB 2011146</strain>
    </source>
</reference>
<accession>A0A8G1ZH62</accession>
<organism evidence="2 3">
    <name type="scientific">Sphingobium cupriresistens</name>
    <dbReference type="NCBI Taxonomy" id="1132417"/>
    <lineage>
        <taxon>Bacteria</taxon>
        <taxon>Pseudomonadati</taxon>
        <taxon>Pseudomonadota</taxon>
        <taxon>Alphaproteobacteria</taxon>
        <taxon>Sphingomonadales</taxon>
        <taxon>Sphingomonadaceae</taxon>
        <taxon>Sphingobium</taxon>
    </lineage>
</organism>
<name>A0A8G1ZH62_9SPHN</name>
<gene>
    <name evidence="2" type="ORF">EWH12_12355</name>
</gene>
<proteinExistence type="predicted"/>
<protein>
    <submittedName>
        <fullName evidence="2">Uncharacterized protein</fullName>
    </submittedName>
</protein>
<comment type="caution">
    <text evidence="2">The sequence shown here is derived from an EMBL/GenBank/DDBJ whole genome shotgun (WGS) entry which is preliminary data.</text>
</comment>
<evidence type="ECO:0000256" key="1">
    <source>
        <dbReference type="SAM" id="Phobius"/>
    </source>
</evidence>
<sequence>MQKAAFSFGPYDRHAYMTDSRSTWSRHHATMAVALRPRPWCRENSLMYMMTGAALGAILLILLRLSLTHIQRWMKRHIEVTSKDDDRKPRD</sequence>
<feature type="transmembrane region" description="Helical" evidence="1">
    <location>
        <begin position="46"/>
        <end position="67"/>
    </location>
</feature>
<dbReference type="EMBL" id="SEOO01000018">
    <property type="protein sequence ID" value="RYM10374.1"/>
    <property type="molecule type" value="Genomic_DNA"/>
</dbReference>
<dbReference type="Proteomes" id="UP000291572">
    <property type="component" value="Unassembled WGS sequence"/>
</dbReference>
<keyword evidence="1" id="KW-1133">Transmembrane helix</keyword>
<dbReference type="RefSeq" id="WP_129926774.1">
    <property type="nucleotide sequence ID" value="NZ_SEOO01000018.1"/>
</dbReference>
<dbReference type="AlphaFoldDB" id="A0A8G1ZH62"/>
<keyword evidence="1" id="KW-0812">Transmembrane</keyword>
<evidence type="ECO:0000313" key="2">
    <source>
        <dbReference type="EMBL" id="RYM10374.1"/>
    </source>
</evidence>
<evidence type="ECO:0000313" key="3">
    <source>
        <dbReference type="Proteomes" id="UP000291572"/>
    </source>
</evidence>
<keyword evidence="1" id="KW-0472">Membrane</keyword>